<feature type="region of interest" description="Disordered" evidence="1">
    <location>
        <begin position="150"/>
        <end position="341"/>
    </location>
</feature>
<proteinExistence type="predicted"/>
<feature type="compositionally biased region" description="Basic and acidic residues" evidence="1">
    <location>
        <begin position="84"/>
        <end position="94"/>
    </location>
</feature>
<feature type="compositionally biased region" description="Basic and acidic residues" evidence="1">
    <location>
        <begin position="150"/>
        <end position="175"/>
    </location>
</feature>
<reference evidence="3 4" key="1">
    <citation type="journal article" date="2014" name="Proc. Natl. Acad. Sci. U.S.A.">
        <title>Trajectory and genomic determinants of fungal-pathogen speciation and host adaptation.</title>
        <authorList>
            <person name="Hu X."/>
            <person name="Xiao G."/>
            <person name="Zheng P."/>
            <person name="Shang Y."/>
            <person name="Su Y."/>
            <person name="Zhang X."/>
            <person name="Liu X."/>
            <person name="Zhan S."/>
            <person name="St Leger R.J."/>
            <person name="Wang C."/>
        </authorList>
    </citation>
    <scope>NUCLEOTIDE SEQUENCE [LARGE SCALE GENOMIC DNA]</scope>
    <source>
        <strain evidence="3 4">ARSEF 1941</strain>
    </source>
</reference>
<comment type="caution">
    <text evidence="3">The sequence shown here is derived from an EMBL/GenBank/DDBJ whole genome shotgun (WGS) entry which is preliminary data.</text>
</comment>
<dbReference type="OrthoDB" id="2159131at2759"/>
<feature type="compositionally biased region" description="Polar residues" evidence="1">
    <location>
        <begin position="125"/>
        <end position="134"/>
    </location>
</feature>
<dbReference type="Pfam" id="PF10197">
    <property type="entry name" value="Cir_N"/>
    <property type="match status" value="1"/>
</dbReference>
<dbReference type="STRING" id="1081103.A0A0B2X8H9"/>
<dbReference type="GeneID" id="63735281"/>
<feature type="compositionally biased region" description="Polar residues" evidence="1">
    <location>
        <begin position="180"/>
        <end position="196"/>
    </location>
</feature>
<evidence type="ECO:0000259" key="2">
    <source>
        <dbReference type="SMART" id="SM01083"/>
    </source>
</evidence>
<sequence>MPLVFKSQLTLDRHLLGKKSWNVYNADNIARVRRDEAAAKAAEEAEEQRMQEIDSQHRLAILRGEVPPPLENGVTNGLEVSPKSSREGGPDRYRDMRRKRKRHGEDDTDFELRVAKERTDAVIQSLESSRQPKSSAPIVDRHGHIDLFGDEKTRAHSEKNQEAEQEAHKKRREYEDQYTMRFSNATGRHGTNNPWYSQAVAASRDAPLKDVWGNDDPRRRERDTNRMAASDPLAMMKKGASRVRELKQERRKFQEEREDEMRQMRKDEQRREKHRQREEREHRRRSASPKSKRRRHRSSDAQDDKYDRDWERGRRRDRDREQPHRRNSLSHERESRCRHHD</sequence>
<dbReference type="PANTHER" id="PTHR22093">
    <property type="entry name" value="LEUKOCYTE RECEPTOR CLUSTER LRC MEMBER 1"/>
    <property type="match status" value="1"/>
</dbReference>
<evidence type="ECO:0000256" key="1">
    <source>
        <dbReference type="SAM" id="MobiDB-lite"/>
    </source>
</evidence>
<feature type="compositionally biased region" description="Basic residues" evidence="1">
    <location>
        <begin position="282"/>
        <end position="297"/>
    </location>
</feature>
<feature type="domain" description="CBF1-interacting co-repressor CIR N-terminal" evidence="2">
    <location>
        <begin position="20"/>
        <end position="56"/>
    </location>
</feature>
<evidence type="ECO:0000313" key="3">
    <source>
        <dbReference type="EMBL" id="KHO01825.1"/>
    </source>
</evidence>
<dbReference type="InterPro" id="IPR039875">
    <property type="entry name" value="LENG1-like"/>
</dbReference>
<evidence type="ECO:0000313" key="4">
    <source>
        <dbReference type="Proteomes" id="UP000030816"/>
    </source>
</evidence>
<dbReference type="AlphaFoldDB" id="A0A0B2X8H9"/>
<feature type="compositionally biased region" description="Basic and acidic residues" evidence="1">
    <location>
        <begin position="298"/>
        <end position="335"/>
    </location>
</feature>
<dbReference type="RefSeq" id="XP_040682890.1">
    <property type="nucleotide sequence ID" value="XM_040819625.1"/>
</dbReference>
<dbReference type="InterPro" id="IPR019339">
    <property type="entry name" value="CIR_N_dom"/>
</dbReference>
<dbReference type="HOGENOM" id="CLU_047019_1_1_1"/>
<accession>A0A0B2X8H9</accession>
<organism evidence="3 4">
    <name type="scientific">Metarhizium album (strain ARSEF 1941)</name>
    <dbReference type="NCBI Taxonomy" id="1081103"/>
    <lineage>
        <taxon>Eukaryota</taxon>
        <taxon>Fungi</taxon>
        <taxon>Dikarya</taxon>
        <taxon>Ascomycota</taxon>
        <taxon>Pezizomycotina</taxon>
        <taxon>Sordariomycetes</taxon>
        <taxon>Hypocreomycetidae</taxon>
        <taxon>Hypocreales</taxon>
        <taxon>Clavicipitaceae</taxon>
        <taxon>Metarhizium</taxon>
    </lineage>
</organism>
<keyword evidence="4" id="KW-1185">Reference proteome</keyword>
<feature type="region of interest" description="Disordered" evidence="1">
    <location>
        <begin position="64"/>
        <end position="108"/>
    </location>
</feature>
<feature type="compositionally biased region" description="Basic and acidic residues" evidence="1">
    <location>
        <begin position="215"/>
        <end position="225"/>
    </location>
</feature>
<dbReference type="PANTHER" id="PTHR22093:SF0">
    <property type="entry name" value="LEUKOCYTE RECEPTOR CLUSTER MEMBER 1"/>
    <property type="match status" value="1"/>
</dbReference>
<dbReference type="SMART" id="SM01083">
    <property type="entry name" value="Cir_N"/>
    <property type="match status" value="1"/>
</dbReference>
<name>A0A0B2X8H9_METAS</name>
<gene>
    <name evidence="3" type="ORF">MAM_00826</name>
</gene>
<dbReference type="EMBL" id="AZHE01000001">
    <property type="protein sequence ID" value="KHO01825.1"/>
    <property type="molecule type" value="Genomic_DNA"/>
</dbReference>
<protein>
    <submittedName>
        <fullName evidence="3">Homocitrate synthase</fullName>
    </submittedName>
</protein>
<feature type="compositionally biased region" description="Basic and acidic residues" evidence="1">
    <location>
        <begin position="242"/>
        <end position="281"/>
    </location>
</feature>
<dbReference type="Proteomes" id="UP000030816">
    <property type="component" value="Unassembled WGS sequence"/>
</dbReference>
<feature type="region of interest" description="Disordered" evidence="1">
    <location>
        <begin position="124"/>
        <end position="143"/>
    </location>
</feature>